<accession>A0A9X4LWH5</accession>
<proteinExistence type="predicted"/>
<sequence>MDLERKPVHRTVHTRDLYFPRIQLGDRFDPQWLAEGKILAVCGRQVIICTGLTFGPTDLSIQVLADGAAPATTVDQWETVEEASVWLDAPVQLVQVHGEVIEGVPELDAVTTGLHHVRVYARGRDRTRDDVACHIEIERAEAPRELTLIADGDNVRIRDLYSIQPRRHSDRTRHANQKPDAARLPLAAAWQQLVDALSACGAHTTLTSIAPPVSPQLLDGIRDGSGLNWPHQLAEFYALHDGLQEWTQLLPQHDVLSIAAADQLRRETSAIWGEFDDPATYEGAQAGESTGTFLPQYFPIAERDAYILFCDTRPGPRHGCISEHRREDADILAPYWASLAHMVTDLADSITNGTPFMTDWTPSVEEGRLVWTDQA</sequence>
<dbReference type="Proteomes" id="UP001152755">
    <property type="component" value="Unassembled WGS sequence"/>
</dbReference>
<comment type="caution">
    <text evidence="1">The sequence shown here is derived from an EMBL/GenBank/DDBJ whole genome shotgun (WGS) entry which is preliminary data.</text>
</comment>
<evidence type="ECO:0000313" key="1">
    <source>
        <dbReference type="EMBL" id="MDG3013678.1"/>
    </source>
</evidence>
<keyword evidence="2" id="KW-1185">Reference proteome</keyword>
<evidence type="ECO:0008006" key="3">
    <source>
        <dbReference type="Google" id="ProtNLM"/>
    </source>
</evidence>
<organism evidence="1 2">
    <name type="scientific">Speluncibacter jeojiensis</name>
    <dbReference type="NCBI Taxonomy" id="2710754"/>
    <lineage>
        <taxon>Bacteria</taxon>
        <taxon>Bacillati</taxon>
        <taxon>Actinomycetota</taxon>
        <taxon>Actinomycetes</taxon>
        <taxon>Mycobacteriales</taxon>
        <taxon>Speluncibacteraceae</taxon>
        <taxon>Speluncibacter</taxon>
    </lineage>
</organism>
<evidence type="ECO:0000313" key="2">
    <source>
        <dbReference type="Proteomes" id="UP001152755"/>
    </source>
</evidence>
<name>A0A9X4LWH5_9ACTN</name>
<dbReference type="RefSeq" id="WP_277832542.1">
    <property type="nucleotide sequence ID" value="NZ_JAAIVF010000003.1"/>
</dbReference>
<reference evidence="1" key="1">
    <citation type="submission" date="2022-08" db="EMBL/GenBank/DDBJ databases">
        <title>Genome analysis of Corynebacteriales strain.</title>
        <authorList>
            <person name="Lee S.D."/>
        </authorList>
    </citation>
    <scope>NUCLEOTIDE SEQUENCE</scope>
    <source>
        <strain evidence="1">D3-21</strain>
    </source>
</reference>
<dbReference type="AlphaFoldDB" id="A0A9X4LWH5"/>
<gene>
    <name evidence="1" type="ORF">NVS88_03795</name>
</gene>
<dbReference type="EMBL" id="JANRHA010000002">
    <property type="protein sequence ID" value="MDG3013678.1"/>
    <property type="molecule type" value="Genomic_DNA"/>
</dbReference>
<protein>
    <recommendedName>
        <fullName evidence="3">Knr4/Smi1-like domain-containing protein</fullName>
    </recommendedName>
</protein>